<dbReference type="Pfam" id="PF09339">
    <property type="entry name" value="HTH_IclR"/>
    <property type="match status" value="1"/>
</dbReference>
<evidence type="ECO:0008006" key="9">
    <source>
        <dbReference type="Google" id="ProtNLM"/>
    </source>
</evidence>
<dbReference type="InterPro" id="IPR036390">
    <property type="entry name" value="WH_DNA-bd_sf"/>
</dbReference>
<dbReference type="InterPro" id="IPR005471">
    <property type="entry name" value="Tscrpt_reg_IclR_N"/>
</dbReference>
<protein>
    <recommendedName>
        <fullName evidence="9">IclR family transcriptional regulator</fullName>
    </recommendedName>
</protein>
<dbReference type="CDD" id="cd00090">
    <property type="entry name" value="HTH_ARSR"/>
    <property type="match status" value="1"/>
</dbReference>
<feature type="domain" description="HTH iclR-type" evidence="5">
    <location>
        <begin position="15"/>
        <end position="77"/>
    </location>
</feature>
<dbReference type="PANTHER" id="PTHR30136">
    <property type="entry name" value="HELIX-TURN-HELIX TRANSCRIPTIONAL REGULATOR, ICLR FAMILY"/>
    <property type="match status" value="1"/>
</dbReference>
<dbReference type="RefSeq" id="WP_065726910.1">
    <property type="nucleotide sequence ID" value="NZ_CP016428.1"/>
</dbReference>
<dbReference type="InterPro" id="IPR050707">
    <property type="entry name" value="HTH_MetabolicPath_Reg"/>
</dbReference>
<dbReference type="InterPro" id="IPR029016">
    <property type="entry name" value="GAF-like_dom_sf"/>
</dbReference>
<sequence>MDTEDAEAKGEGSTVRAVDRAIAILQCFTAEKPALSVLEIQRRVGLSRPTLYRLLQTLAATGLVKAEGDPQRFRLAHGVMELAHVWLAGLNEVDVARPILERLRESTGETAALFVLREQKRICVLELESHHALTIVRGVGDTGDITLGASGKAILAYLDEGRRKAILDQTPKARRAELVKALEVVRSRGFATSQGEVIVGAVALAAPTFNHNGEVAGCIGVFGPKARVKDSDIPRFGALVVRAANAVSEQFGSRGGQDAAGKQPRSGRDRKERGIA</sequence>
<dbReference type="SUPFAM" id="SSF46785">
    <property type="entry name" value="Winged helix' DNA-binding domain"/>
    <property type="match status" value="1"/>
</dbReference>
<keyword evidence="8" id="KW-1185">Reference proteome</keyword>
<evidence type="ECO:0000313" key="8">
    <source>
        <dbReference type="Proteomes" id="UP000092839"/>
    </source>
</evidence>
<keyword evidence="2" id="KW-0238">DNA-binding</keyword>
<dbReference type="InterPro" id="IPR014757">
    <property type="entry name" value="Tscrpt_reg_IclR_C"/>
</dbReference>
<dbReference type="EMBL" id="CP016428">
    <property type="protein sequence ID" value="ANV99615.1"/>
    <property type="molecule type" value="Genomic_DNA"/>
</dbReference>
<dbReference type="SMART" id="SM00346">
    <property type="entry name" value="HTH_ICLR"/>
    <property type="match status" value="1"/>
</dbReference>
<dbReference type="Gene3D" id="3.30.450.40">
    <property type="match status" value="1"/>
</dbReference>
<dbReference type="STRING" id="1274631.LMTR13_04905"/>
<feature type="region of interest" description="Disordered" evidence="4">
    <location>
        <begin position="250"/>
        <end position="276"/>
    </location>
</feature>
<dbReference type="InterPro" id="IPR036388">
    <property type="entry name" value="WH-like_DNA-bd_sf"/>
</dbReference>
<dbReference type="AlphaFoldDB" id="A0A1B1UAB5"/>
<dbReference type="Pfam" id="PF01614">
    <property type="entry name" value="IclR_C"/>
    <property type="match status" value="1"/>
</dbReference>
<dbReference type="GO" id="GO:0045892">
    <property type="term" value="P:negative regulation of DNA-templated transcription"/>
    <property type="evidence" value="ECO:0007669"/>
    <property type="project" value="TreeGrafter"/>
</dbReference>
<evidence type="ECO:0000256" key="4">
    <source>
        <dbReference type="SAM" id="MobiDB-lite"/>
    </source>
</evidence>
<accession>A0A1B1UAB5</accession>
<dbReference type="Proteomes" id="UP000092839">
    <property type="component" value="Chromosome"/>
</dbReference>
<evidence type="ECO:0000313" key="7">
    <source>
        <dbReference type="EMBL" id="ANV99615.1"/>
    </source>
</evidence>
<dbReference type="GO" id="GO:0003700">
    <property type="term" value="F:DNA-binding transcription factor activity"/>
    <property type="evidence" value="ECO:0007669"/>
    <property type="project" value="TreeGrafter"/>
</dbReference>
<feature type="compositionally biased region" description="Basic and acidic residues" evidence="4">
    <location>
        <begin position="266"/>
        <end position="276"/>
    </location>
</feature>
<organism evidence="7 8">
    <name type="scientific">Bradyrhizobium icense</name>
    <dbReference type="NCBI Taxonomy" id="1274631"/>
    <lineage>
        <taxon>Bacteria</taxon>
        <taxon>Pseudomonadati</taxon>
        <taxon>Pseudomonadota</taxon>
        <taxon>Alphaproteobacteria</taxon>
        <taxon>Hyphomicrobiales</taxon>
        <taxon>Nitrobacteraceae</taxon>
        <taxon>Bradyrhizobium</taxon>
    </lineage>
</organism>
<feature type="domain" description="IclR-ED" evidence="6">
    <location>
        <begin position="78"/>
        <end position="253"/>
    </location>
</feature>
<evidence type="ECO:0000259" key="5">
    <source>
        <dbReference type="PROSITE" id="PS51077"/>
    </source>
</evidence>
<reference evidence="7 8" key="1">
    <citation type="submission" date="2016-07" db="EMBL/GenBank/DDBJ databases">
        <title>Complete genome sequence of Bradyrhizobium icense LMTR 13T, a potential inoculant strain isolated from lima bean (Phaseolus lunatus) in Peru.</title>
        <authorList>
            <person name="Ormeno-Orrillo E."/>
            <person name="Duran D."/>
            <person name="Rogel M.A."/>
            <person name="Rey L."/>
            <person name="Imperial J."/>
            <person name="Ruiz-Argueso T."/>
            <person name="Martinez-Romero E."/>
        </authorList>
    </citation>
    <scope>NUCLEOTIDE SEQUENCE [LARGE SCALE GENOMIC DNA]</scope>
    <source>
        <strain evidence="7 8">LMTR 13</strain>
    </source>
</reference>
<evidence type="ECO:0000256" key="3">
    <source>
        <dbReference type="ARBA" id="ARBA00023163"/>
    </source>
</evidence>
<evidence type="ECO:0000256" key="1">
    <source>
        <dbReference type="ARBA" id="ARBA00023015"/>
    </source>
</evidence>
<dbReference type="PANTHER" id="PTHR30136:SF35">
    <property type="entry name" value="HTH-TYPE TRANSCRIPTIONAL REGULATOR RV1719"/>
    <property type="match status" value="1"/>
</dbReference>
<proteinExistence type="predicted"/>
<dbReference type="OrthoDB" id="31778at2"/>
<keyword evidence="1" id="KW-0805">Transcription regulation</keyword>
<dbReference type="PROSITE" id="PS51077">
    <property type="entry name" value="HTH_ICLR"/>
    <property type="match status" value="1"/>
</dbReference>
<evidence type="ECO:0000256" key="2">
    <source>
        <dbReference type="ARBA" id="ARBA00023125"/>
    </source>
</evidence>
<keyword evidence="3" id="KW-0804">Transcription</keyword>
<dbReference type="GO" id="GO:0003677">
    <property type="term" value="F:DNA binding"/>
    <property type="evidence" value="ECO:0007669"/>
    <property type="project" value="UniProtKB-KW"/>
</dbReference>
<dbReference type="KEGG" id="bic:LMTR13_04905"/>
<gene>
    <name evidence="7" type="ORF">LMTR13_04905</name>
</gene>
<dbReference type="Gene3D" id="1.10.10.10">
    <property type="entry name" value="Winged helix-like DNA-binding domain superfamily/Winged helix DNA-binding domain"/>
    <property type="match status" value="1"/>
</dbReference>
<dbReference type="InterPro" id="IPR011991">
    <property type="entry name" value="ArsR-like_HTH"/>
</dbReference>
<name>A0A1B1UAB5_9BRAD</name>
<dbReference type="SUPFAM" id="SSF55781">
    <property type="entry name" value="GAF domain-like"/>
    <property type="match status" value="1"/>
</dbReference>
<dbReference type="PROSITE" id="PS51078">
    <property type="entry name" value="ICLR_ED"/>
    <property type="match status" value="1"/>
</dbReference>
<evidence type="ECO:0000259" key="6">
    <source>
        <dbReference type="PROSITE" id="PS51078"/>
    </source>
</evidence>